<proteinExistence type="predicted"/>
<keyword evidence="2" id="KW-1185">Reference proteome</keyword>
<comment type="caution">
    <text evidence="1">The sequence shown here is derived from an EMBL/GenBank/DDBJ whole genome shotgun (WGS) entry which is preliminary data.</text>
</comment>
<evidence type="ECO:0000313" key="1">
    <source>
        <dbReference type="EMBL" id="KAF5837432.1"/>
    </source>
</evidence>
<gene>
    <name evidence="1" type="ORF">DUNSADRAFT_4412</name>
</gene>
<dbReference type="EMBL" id="MU069616">
    <property type="protein sequence ID" value="KAF5837432.1"/>
    <property type="molecule type" value="Genomic_DNA"/>
</dbReference>
<accession>A0ABQ7GS45</accession>
<protein>
    <submittedName>
        <fullName evidence="1">Uncharacterized protein</fullName>
    </submittedName>
</protein>
<name>A0ABQ7GS45_DUNSA</name>
<organism evidence="1 2">
    <name type="scientific">Dunaliella salina</name>
    <name type="common">Green alga</name>
    <name type="synonym">Protococcus salinus</name>
    <dbReference type="NCBI Taxonomy" id="3046"/>
    <lineage>
        <taxon>Eukaryota</taxon>
        <taxon>Viridiplantae</taxon>
        <taxon>Chlorophyta</taxon>
        <taxon>core chlorophytes</taxon>
        <taxon>Chlorophyceae</taxon>
        <taxon>CS clade</taxon>
        <taxon>Chlamydomonadales</taxon>
        <taxon>Dunaliellaceae</taxon>
        <taxon>Dunaliella</taxon>
    </lineage>
</organism>
<reference evidence="1" key="1">
    <citation type="submission" date="2017-08" db="EMBL/GenBank/DDBJ databases">
        <authorList>
            <person name="Polle J.E."/>
            <person name="Barry K."/>
            <person name="Cushman J."/>
            <person name="Schmutz J."/>
            <person name="Tran D."/>
            <person name="Hathwaick L.T."/>
            <person name="Yim W.C."/>
            <person name="Jenkins J."/>
            <person name="Mckie-Krisberg Z.M."/>
            <person name="Prochnik S."/>
            <person name="Lindquist E."/>
            <person name="Dockter R.B."/>
            <person name="Adam C."/>
            <person name="Molina H."/>
            <person name="Bunkerborg J."/>
            <person name="Jin E."/>
            <person name="Buchheim M."/>
            <person name="Magnuson J."/>
        </authorList>
    </citation>
    <scope>NUCLEOTIDE SEQUENCE</scope>
    <source>
        <strain evidence="1">CCAP 19/18</strain>
    </source>
</reference>
<dbReference type="Proteomes" id="UP000815325">
    <property type="component" value="Unassembled WGS sequence"/>
</dbReference>
<sequence>MTLNLNHLVSAAIASRSGLNVYNIVMAMDRWLALNPTCYLGRLDPWVIGAMAAHYPDACRLLLSMEFQDQCAIKVRTSFLIV</sequence>
<evidence type="ECO:0000313" key="2">
    <source>
        <dbReference type="Proteomes" id="UP000815325"/>
    </source>
</evidence>